<dbReference type="GO" id="GO:0016740">
    <property type="term" value="F:transferase activity"/>
    <property type="evidence" value="ECO:0007669"/>
    <property type="project" value="UniProtKB-KW"/>
</dbReference>
<feature type="transmembrane region" description="Helical" evidence="2">
    <location>
        <begin position="360"/>
        <end position="393"/>
    </location>
</feature>
<feature type="transmembrane region" description="Helical" evidence="2">
    <location>
        <begin position="556"/>
        <end position="572"/>
    </location>
</feature>
<feature type="compositionally biased region" description="Basic and acidic residues" evidence="1">
    <location>
        <begin position="983"/>
        <end position="992"/>
    </location>
</feature>
<evidence type="ECO:0000256" key="2">
    <source>
        <dbReference type="SAM" id="Phobius"/>
    </source>
</evidence>
<organism evidence="3 4">
    <name type="scientific">Paramicrobacterium agarici</name>
    <dbReference type="NCBI Taxonomy" id="630514"/>
    <lineage>
        <taxon>Bacteria</taxon>
        <taxon>Bacillati</taxon>
        <taxon>Actinomycetota</taxon>
        <taxon>Actinomycetes</taxon>
        <taxon>Micrococcales</taxon>
        <taxon>Microbacteriaceae</taxon>
        <taxon>Paramicrobacterium</taxon>
    </lineage>
</organism>
<name>A0A2A9DY30_9MICO</name>
<dbReference type="InterPro" id="IPR050834">
    <property type="entry name" value="Glycosyltransf_2"/>
</dbReference>
<keyword evidence="2" id="KW-1133">Transmembrane helix</keyword>
<feature type="transmembrane region" description="Helical" evidence="2">
    <location>
        <begin position="656"/>
        <end position="680"/>
    </location>
</feature>
<feature type="transmembrane region" description="Helical" evidence="2">
    <location>
        <begin position="520"/>
        <end position="549"/>
    </location>
</feature>
<feature type="transmembrane region" description="Helical" evidence="2">
    <location>
        <begin position="494"/>
        <end position="514"/>
    </location>
</feature>
<feature type="transmembrane region" description="Helical" evidence="2">
    <location>
        <begin position="259"/>
        <end position="279"/>
    </location>
</feature>
<dbReference type="PANTHER" id="PTHR43685:SF3">
    <property type="entry name" value="SLR2126 PROTEIN"/>
    <property type="match status" value="1"/>
</dbReference>
<dbReference type="RefSeq" id="WP_098407253.1">
    <property type="nucleotide sequence ID" value="NZ_PDJE01000001.1"/>
</dbReference>
<feature type="transmembrane region" description="Helical" evidence="2">
    <location>
        <begin position="413"/>
        <end position="434"/>
    </location>
</feature>
<dbReference type="EMBL" id="PDJE01000001">
    <property type="protein sequence ID" value="PFG30839.1"/>
    <property type="molecule type" value="Genomic_DNA"/>
</dbReference>
<feature type="transmembrane region" description="Helical" evidence="2">
    <location>
        <begin position="897"/>
        <end position="918"/>
    </location>
</feature>
<dbReference type="Pfam" id="PF13641">
    <property type="entry name" value="Glyco_tranf_2_3"/>
    <property type="match status" value="1"/>
</dbReference>
<evidence type="ECO:0000256" key="1">
    <source>
        <dbReference type="SAM" id="MobiDB-lite"/>
    </source>
</evidence>
<dbReference type="AlphaFoldDB" id="A0A2A9DY30"/>
<feature type="transmembrane region" description="Helical" evidence="2">
    <location>
        <begin position="471"/>
        <end position="487"/>
    </location>
</feature>
<reference evidence="3 4" key="1">
    <citation type="submission" date="2017-10" db="EMBL/GenBank/DDBJ databases">
        <title>Sequencing the genomes of 1000 actinobacteria strains.</title>
        <authorList>
            <person name="Klenk H.-P."/>
        </authorList>
    </citation>
    <scope>NUCLEOTIDE SEQUENCE [LARGE SCALE GENOMIC DNA]</scope>
    <source>
        <strain evidence="3 4">DSM 21798</strain>
    </source>
</reference>
<proteinExistence type="predicted"/>
<dbReference type="Proteomes" id="UP000221369">
    <property type="component" value="Unassembled WGS sequence"/>
</dbReference>
<keyword evidence="4" id="KW-1185">Reference proteome</keyword>
<keyword evidence="2" id="KW-0472">Membrane</keyword>
<feature type="transmembrane region" description="Helical" evidence="2">
    <location>
        <begin position="686"/>
        <end position="705"/>
    </location>
</feature>
<feature type="transmembrane region" description="Helical" evidence="2">
    <location>
        <begin position="441"/>
        <end position="459"/>
    </location>
</feature>
<feature type="transmembrane region" description="Helical" evidence="2">
    <location>
        <begin position="717"/>
        <end position="737"/>
    </location>
</feature>
<keyword evidence="3" id="KW-0808">Transferase</keyword>
<sequence length="992" mass="104866">METRVTALVVAHRDVEHLRRTLDALDSQTRRADAVVAIAFDASDEVRRLLEERPIDRLLTSKEQLTFGRALAEGERTLEDPRGDDDFLWLLAQDNAPLPHALEQLLARFETAPSAAVAGPKLVDWNDASRLRGIGETMTTRGKTVTYVDDQLDQGQYDTMSDVLAVASPGMLVRHTVWREVDGFDPALGPIDDGLDFCVRARLTGRRVVLAPRAVVAVSGDGIAGAPRSRRWSVKQRRARLSRTAELHRRLVYAPRVSLFWHWVLLIPLAVARSIALLIRKQPELIAAEFRAAAWVVFGGTHVAAARKRLAAAKTVGWSTLNDLKMSSREVARRKRLEREDGVPLGAVERSDLRFFTGGGGWIVLASLVTGAILFIRFVPATTLAGGALLPLSGDVWSLWQNVGYGWRSVGDGFVGAADPFAVVLALLGTLTFWQPSYSLVLLWILALPLATLTGWFAMTRLTERSGYRNLGAIAWTLAPTFLIALAEGRPAAVIAHILLPVLFSAGVVAARSWGAAAAASLLLALVSACAPSLIPALLVLWLVVVVLARARFGRVLFVPVPLIALFGPLVWQQGVESGRWIALLADPGKPIISPDVSVVDLLLGIPQTGLAGWRDAAAELGVNAMAVSIAVPVLVGIVALVGLSGLFLPGALRGLALWCIAALGFVTAVVASHVAVTFVGAQTTSIWPGPALSLLWLGMTGAAVSACDSLRVHGRLPAIVAGVAVATVAVPALIMVPLGDGSVSSSDGRTLPAYVTAAADDDPGLGTLRITPESDGAIVATVIRGEGEFLDRQSTLVNTGSLAADANGDLAVLTGNIVSVSGHAFTPDLQKQGIEFVLLAPAPDATSEEQLAVASRAETALDANAELENVGVTDVGTLWRTTEEVDGREPGAVRSVGTALSLAALIAVTLIALLIAIPTSSSREAARMSPRTVGRRDPNEGMVVREVPDDQALLADPDAEAEPEWADVVSLPGAAPAPEGATSEKESDDHA</sequence>
<evidence type="ECO:0000313" key="3">
    <source>
        <dbReference type="EMBL" id="PFG30839.1"/>
    </source>
</evidence>
<feature type="transmembrane region" description="Helical" evidence="2">
    <location>
        <begin position="625"/>
        <end position="649"/>
    </location>
</feature>
<dbReference type="InterPro" id="IPR029044">
    <property type="entry name" value="Nucleotide-diphossugar_trans"/>
</dbReference>
<dbReference type="PANTHER" id="PTHR43685">
    <property type="entry name" value="GLYCOSYLTRANSFERASE"/>
    <property type="match status" value="1"/>
</dbReference>
<accession>A0A2A9DY30</accession>
<keyword evidence="2" id="KW-0812">Transmembrane</keyword>
<gene>
    <name evidence="3" type="ORF">ATJ78_1781</name>
</gene>
<protein>
    <submittedName>
        <fullName evidence="3">GT2 family glycosyltransferase</fullName>
    </submittedName>
</protein>
<comment type="caution">
    <text evidence="3">The sequence shown here is derived from an EMBL/GenBank/DDBJ whole genome shotgun (WGS) entry which is preliminary data.</text>
</comment>
<feature type="region of interest" description="Disordered" evidence="1">
    <location>
        <begin position="925"/>
        <end position="992"/>
    </location>
</feature>
<dbReference type="Gene3D" id="3.90.550.10">
    <property type="entry name" value="Spore Coat Polysaccharide Biosynthesis Protein SpsA, Chain A"/>
    <property type="match status" value="1"/>
</dbReference>
<evidence type="ECO:0000313" key="4">
    <source>
        <dbReference type="Proteomes" id="UP000221369"/>
    </source>
</evidence>
<dbReference type="SUPFAM" id="SSF53448">
    <property type="entry name" value="Nucleotide-diphospho-sugar transferases"/>
    <property type="match status" value="1"/>
</dbReference>